<proteinExistence type="predicted"/>
<evidence type="ECO:0000313" key="3">
    <source>
        <dbReference type="Proteomes" id="UP001145021"/>
    </source>
</evidence>
<keyword evidence="1" id="KW-0472">Membrane</keyword>
<keyword evidence="1" id="KW-1133">Transmembrane helix</keyword>
<dbReference type="Proteomes" id="UP001145021">
    <property type="component" value="Unassembled WGS sequence"/>
</dbReference>
<protein>
    <submittedName>
        <fullName evidence="2">Uncharacterized protein</fullName>
    </submittedName>
</protein>
<comment type="caution">
    <text evidence="2">The sequence shown here is derived from an EMBL/GenBank/DDBJ whole genome shotgun (WGS) entry which is preliminary data.</text>
</comment>
<keyword evidence="1" id="KW-0812">Transmembrane</keyword>
<reference evidence="2" key="1">
    <citation type="submission" date="2022-07" db="EMBL/GenBank/DDBJ databases">
        <title>Phylogenomic reconstructions and comparative analyses of Kickxellomycotina fungi.</title>
        <authorList>
            <person name="Reynolds N.K."/>
            <person name="Stajich J.E."/>
            <person name="Barry K."/>
            <person name="Grigoriev I.V."/>
            <person name="Crous P."/>
            <person name="Smith M.E."/>
        </authorList>
    </citation>
    <scope>NUCLEOTIDE SEQUENCE</scope>
    <source>
        <strain evidence="2">NBRC 105413</strain>
    </source>
</reference>
<sequence length="314" mass="35054">MSAFQKVALYITTVGYDLDRAATLVVVLVYPGERWKARALALFLLIEYFSITLGDIIALVNPGNRESRFHGSIAFLCISCLAPFPAVAIAPSEQVVRNDGVYLVTPKTTLVTELRQTAKLFKNKYMLLLLPYMFSYPLLFGAAEVNYPNIPAIILYDAGKLFIVFMSQMLDMKWAGRRTRGYVGMITLLVFFVVSISITAALRIINYDLTGIDLSWPNLKKDEFIMAAVMDQRYAMLMTSYFFAGAASSFIELFGYWVMGTLTNDFKSTARFVGTYHGAMALGGLLGYQLSNNTPHSTKSSNIPMYVAILLTRN</sequence>
<feature type="transmembrane region" description="Helical" evidence="1">
    <location>
        <begin position="234"/>
        <end position="258"/>
    </location>
</feature>
<accession>A0A9W8CMT0</accession>
<dbReference type="AlphaFoldDB" id="A0A9W8CMT0"/>
<gene>
    <name evidence="2" type="ORF">LPJ64_000714</name>
</gene>
<name>A0A9W8CMT0_9FUNG</name>
<feature type="transmembrane region" description="Helical" evidence="1">
    <location>
        <begin position="270"/>
        <end position="290"/>
    </location>
</feature>
<feature type="transmembrane region" description="Helical" evidence="1">
    <location>
        <begin position="149"/>
        <end position="170"/>
    </location>
</feature>
<organism evidence="2 3">
    <name type="scientific">Coemansia asiatica</name>
    <dbReference type="NCBI Taxonomy" id="1052880"/>
    <lineage>
        <taxon>Eukaryota</taxon>
        <taxon>Fungi</taxon>
        <taxon>Fungi incertae sedis</taxon>
        <taxon>Zoopagomycota</taxon>
        <taxon>Kickxellomycotina</taxon>
        <taxon>Kickxellomycetes</taxon>
        <taxon>Kickxellales</taxon>
        <taxon>Kickxellaceae</taxon>
        <taxon>Coemansia</taxon>
    </lineage>
</organism>
<keyword evidence="3" id="KW-1185">Reference proteome</keyword>
<feature type="transmembrane region" description="Helical" evidence="1">
    <location>
        <begin position="182"/>
        <end position="205"/>
    </location>
</feature>
<feature type="transmembrane region" description="Helical" evidence="1">
    <location>
        <begin position="40"/>
        <end position="60"/>
    </location>
</feature>
<evidence type="ECO:0000256" key="1">
    <source>
        <dbReference type="SAM" id="Phobius"/>
    </source>
</evidence>
<evidence type="ECO:0000313" key="2">
    <source>
        <dbReference type="EMBL" id="KAJ1647966.1"/>
    </source>
</evidence>
<dbReference type="EMBL" id="JANBOH010000015">
    <property type="protein sequence ID" value="KAJ1647966.1"/>
    <property type="molecule type" value="Genomic_DNA"/>
</dbReference>
<feature type="transmembrane region" description="Helical" evidence="1">
    <location>
        <begin position="125"/>
        <end position="143"/>
    </location>
</feature>